<accession>A0AAV2Z499</accession>
<dbReference type="Proteomes" id="UP001146120">
    <property type="component" value="Unassembled WGS sequence"/>
</dbReference>
<evidence type="ECO:0000313" key="2">
    <source>
        <dbReference type="EMBL" id="DBA00505.1"/>
    </source>
</evidence>
<dbReference type="EMBL" id="DAKRPA010000062">
    <property type="protein sequence ID" value="DBA00505.1"/>
    <property type="molecule type" value="Genomic_DNA"/>
</dbReference>
<reference evidence="2" key="2">
    <citation type="journal article" date="2023" name="Microbiol Resour">
        <title>Decontamination and Annotation of the Draft Genome Sequence of the Oomycete Lagenidium giganteum ARSEF 373.</title>
        <authorList>
            <person name="Morgan W.R."/>
            <person name="Tartar A."/>
        </authorList>
    </citation>
    <scope>NUCLEOTIDE SEQUENCE</scope>
    <source>
        <strain evidence="2">ARSEF 373</strain>
    </source>
</reference>
<keyword evidence="3" id="KW-1185">Reference proteome</keyword>
<comment type="caution">
    <text evidence="2">The sequence shown here is derived from an EMBL/GenBank/DDBJ whole genome shotgun (WGS) entry which is preliminary data.</text>
</comment>
<keyword evidence="1" id="KW-1133">Transmembrane helix</keyword>
<protein>
    <recommendedName>
        <fullName evidence="4">Protein kinase domain-containing protein</fullName>
    </recommendedName>
</protein>
<reference evidence="2" key="1">
    <citation type="submission" date="2022-11" db="EMBL/GenBank/DDBJ databases">
        <authorList>
            <person name="Morgan W.R."/>
            <person name="Tartar A."/>
        </authorList>
    </citation>
    <scope>NUCLEOTIDE SEQUENCE</scope>
    <source>
        <strain evidence="2">ARSEF 373</strain>
    </source>
</reference>
<dbReference type="SUPFAM" id="SSF56112">
    <property type="entry name" value="Protein kinase-like (PK-like)"/>
    <property type="match status" value="1"/>
</dbReference>
<evidence type="ECO:0008006" key="4">
    <source>
        <dbReference type="Google" id="ProtNLM"/>
    </source>
</evidence>
<proteinExistence type="predicted"/>
<evidence type="ECO:0000256" key="1">
    <source>
        <dbReference type="SAM" id="Phobius"/>
    </source>
</evidence>
<dbReference type="AlphaFoldDB" id="A0AAV2Z499"/>
<keyword evidence="1" id="KW-0812">Transmembrane</keyword>
<feature type="transmembrane region" description="Helical" evidence="1">
    <location>
        <begin position="179"/>
        <end position="197"/>
    </location>
</feature>
<evidence type="ECO:0000313" key="3">
    <source>
        <dbReference type="Proteomes" id="UP001146120"/>
    </source>
</evidence>
<dbReference type="InterPro" id="IPR011009">
    <property type="entry name" value="Kinase-like_dom_sf"/>
</dbReference>
<sequence>MEHSKLGGHKPLPDRLFSSYEQLPATRFVILRAWERWSEHADRKRLKHVQAFVAEDMSPALGWKRPAQVVLTCVSKTSVTPAQVDHTRQLLQLLPRRLGFQSLVGVFDSDSSWVFVQEFDPTALWLSDVFLQATFSEDKLRKIVFQLAAMLHFLHAHRLSLAGQLYLHDLVQTSATKKVILLLSPCLVFSGCTLVLATKRNKDTDM</sequence>
<organism evidence="2 3">
    <name type="scientific">Lagenidium giganteum</name>
    <dbReference type="NCBI Taxonomy" id="4803"/>
    <lineage>
        <taxon>Eukaryota</taxon>
        <taxon>Sar</taxon>
        <taxon>Stramenopiles</taxon>
        <taxon>Oomycota</taxon>
        <taxon>Peronosporomycetes</taxon>
        <taxon>Pythiales</taxon>
        <taxon>Pythiaceae</taxon>
    </lineage>
</organism>
<keyword evidence="1" id="KW-0472">Membrane</keyword>
<name>A0AAV2Z499_9STRA</name>
<gene>
    <name evidence="2" type="ORF">N0F65_006409</name>
</gene>